<evidence type="ECO:0000313" key="5">
    <source>
        <dbReference type="Ensembl" id="ENSSSCP00065020507.1"/>
    </source>
</evidence>
<evidence type="ECO:0000313" key="6">
    <source>
        <dbReference type="Proteomes" id="UP000694725"/>
    </source>
</evidence>
<feature type="domain" description="CUB" evidence="4">
    <location>
        <begin position="160"/>
        <end position="272"/>
    </location>
</feature>
<sequence>MWINQRIFPAKGIARATAWPGNQIQFVGGSSLEREGFNATYTLVDMPCGGTYNATWTSQSIWSPSSSDPDVPLTTCTWVIEAPLHQQVEITVWTFQLHSQDCDQNYLEFRDPPERNGNPGIRFCGRNASAVPTFYSSLSERALNTGTPPPRGISSFLQGCSREYQKAFGRLRSPGWPAGYASNVDCAVVLRAPQNHTISLFFHAFGLEDSGGCTRDFLEVRNGSESTSPLLGKYCGTLLPNPIFSQSRDLYLRFKSDSATSGRGYEIIWTSSPSGCGGTLYGDSGLVTSPGYPGTYPNHTHCEWVIIAPGGRPVTVSFSFINIDDPGECVQNYLMLYDGPDANSPSSGPYCGAVIIVRVTKLDCAWHRLCICLALQTSGPNSPYRIRISEEGSMACCWLKALYVVSAHRPGLAIHVISA</sequence>
<evidence type="ECO:0000256" key="1">
    <source>
        <dbReference type="ARBA" id="ARBA00022737"/>
    </source>
</evidence>
<comment type="caution">
    <text evidence="3">Lacks conserved residue(s) required for the propagation of feature annotation.</text>
</comment>
<evidence type="ECO:0000259" key="4">
    <source>
        <dbReference type="PROSITE" id="PS01180"/>
    </source>
</evidence>
<organism evidence="5 6">
    <name type="scientific">Sus scrofa</name>
    <name type="common">Pig</name>
    <dbReference type="NCBI Taxonomy" id="9823"/>
    <lineage>
        <taxon>Eukaryota</taxon>
        <taxon>Metazoa</taxon>
        <taxon>Chordata</taxon>
        <taxon>Craniata</taxon>
        <taxon>Vertebrata</taxon>
        <taxon>Euteleostomi</taxon>
        <taxon>Mammalia</taxon>
        <taxon>Eutheria</taxon>
        <taxon>Laurasiatheria</taxon>
        <taxon>Artiodactyla</taxon>
        <taxon>Suina</taxon>
        <taxon>Suidae</taxon>
        <taxon>Sus</taxon>
    </lineage>
</organism>
<accession>A0A8D1YH74</accession>
<evidence type="ECO:0000256" key="3">
    <source>
        <dbReference type="PROSITE-ProRule" id="PRU00059"/>
    </source>
</evidence>
<keyword evidence="1" id="KW-0677">Repeat</keyword>
<dbReference type="InterPro" id="IPR035914">
    <property type="entry name" value="Sperma_CUB_dom_sf"/>
</dbReference>
<dbReference type="Proteomes" id="UP000694725">
    <property type="component" value="Unplaced"/>
</dbReference>
<dbReference type="PANTHER" id="PTHR24251:SF45">
    <property type="entry name" value="METALLOENDOPEPTIDASE"/>
    <property type="match status" value="1"/>
</dbReference>
<dbReference type="PROSITE" id="PS01180">
    <property type="entry name" value="CUB"/>
    <property type="match status" value="3"/>
</dbReference>
<dbReference type="Gene3D" id="2.60.120.290">
    <property type="entry name" value="Spermadhesin, CUB domain"/>
    <property type="match status" value="3"/>
</dbReference>
<dbReference type="SUPFAM" id="SSF49854">
    <property type="entry name" value="Spermadhesin, CUB domain"/>
    <property type="match status" value="3"/>
</dbReference>
<keyword evidence="2" id="KW-1015">Disulfide bond</keyword>
<proteinExistence type="predicted"/>
<reference evidence="5" key="1">
    <citation type="submission" date="2025-08" db="UniProtKB">
        <authorList>
            <consortium name="Ensembl"/>
        </authorList>
    </citation>
    <scope>IDENTIFICATION</scope>
</reference>
<dbReference type="FunFam" id="2.60.120.290:FF:000013">
    <property type="entry name" value="Membrane frizzled-related protein"/>
    <property type="match status" value="1"/>
</dbReference>
<dbReference type="Ensembl" id="ENSSSCT00065047609.1">
    <property type="protein sequence ID" value="ENSSSCP00065020507.1"/>
    <property type="gene ID" value="ENSSSCG00065034976.1"/>
</dbReference>
<dbReference type="SMART" id="SM00042">
    <property type="entry name" value="CUB"/>
    <property type="match status" value="3"/>
</dbReference>
<feature type="domain" description="CUB" evidence="4">
    <location>
        <begin position="48"/>
        <end position="141"/>
    </location>
</feature>
<evidence type="ECO:0000256" key="2">
    <source>
        <dbReference type="ARBA" id="ARBA00023157"/>
    </source>
</evidence>
<name>A0A8D1YH74_PIG</name>
<dbReference type="PANTHER" id="PTHR24251">
    <property type="entry name" value="OVOCHYMASE-RELATED"/>
    <property type="match status" value="1"/>
</dbReference>
<dbReference type="Pfam" id="PF00431">
    <property type="entry name" value="CUB"/>
    <property type="match status" value="3"/>
</dbReference>
<protein>
    <recommendedName>
        <fullName evidence="4">CUB domain-containing protein</fullName>
    </recommendedName>
</protein>
<dbReference type="AlphaFoldDB" id="A0A8D1YH74"/>
<feature type="domain" description="CUB" evidence="4">
    <location>
        <begin position="276"/>
        <end position="391"/>
    </location>
</feature>
<dbReference type="CDD" id="cd00041">
    <property type="entry name" value="CUB"/>
    <property type="match status" value="2"/>
</dbReference>
<dbReference type="InterPro" id="IPR000859">
    <property type="entry name" value="CUB_dom"/>
</dbReference>